<feature type="domain" description="Glycosyltransferase subfamily 4-like N-terminal" evidence="2">
    <location>
        <begin position="30"/>
        <end position="212"/>
    </location>
</feature>
<name>A0A1U7JBI0_9CYAN</name>
<evidence type="ECO:0000256" key="1">
    <source>
        <dbReference type="ARBA" id="ARBA00022679"/>
    </source>
</evidence>
<dbReference type="PANTHER" id="PTHR46401:SF2">
    <property type="entry name" value="GLYCOSYLTRANSFERASE WBBK-RELATED"/>
    <property type="match status" value="1"/>
</dbReference>
<keyword evidence="1 3" id="KW-0808">Transferase</keyword>
<organism evidence="3 4">
    <name type="scientific">Phormidium tenue NIES-30</name>
    <dbReference type="NCBI Taxonomy" id="549789"/>
    <lineage>
        <taxon>Bacteria</taxon>
        <taxon>Bacillati</taxon>
        <taxon>Cyanobacteriota</taxon>
        <taxon>Cyanophyceae</taxon>
        <taxon>Oscillatoriophycideae</taxon>
        <taxon>Oscillatoriales</taxon>
        <taxon>Oscillatoriaceae</taxon>
        <taxon>Phormidium</taxon>
    </lineage>
</organism>
<dbReference type="PANTHER" id="PTHR46401">
    <property type="entry name" value="GLYCOSYLTRANSFERASE WBBK-RELATED"/>
    <property type="match status" value="1"/>
</dbReference>
<keyword evidence="4" id="KW-1185">Reference proteome</keyword>
<dbReference type="Pfam" id="PF13439">
    <property type="entry name" value="Glyco_transf_4"/>
    <property type="match status" value="1"/>
</dbReference>
<evidence type="ECO:0000313" key="4">
    <source>
        <dbReference type="Proteomes" id="UP000185557"/>
    </source>
</evidence>
<accession>A0A1U7JBI0</accession>
<dbReference type="GO" id="GO:0009103">
    <property type="term" value="P:lipopolysaccharide biosynthetic process"/>
    <property type="evidence" value="ECO:0007669"/>
    <property type="project" value="TreeGrafter"/>
</dbReference>
<gene>
    <name evidence="3" type="ORF">NIES30_03185</name>
</gene>
<dbReference type="GO" id="GO:0016757">
    <property type="term" value="F:glycosyltransferase activity"/>
    <property type="evidence" value="ECO:0007669"/>
    <property type="project" value="TreeGrafter"/>
</dbReference>
<sequence length="434" mass="48293">MRANQNRPNLPLQVSILTQFFPPDYAATGQLVEELAQSFSQQGVGVQVFAGQPGYAYDRRLAPKQEEVQGVTIRRTRTSRLWPKRIRGRAVGGLLYCLRSLIKLLHPARRGQLLLVTTEPPYLPVLAYLMYCLFGQRYLCVVYDLYPEVALALGVVSKHHWLVRLWRWLNCRTWQRAEAIVVLSQTMKQRIVDHCPAAADKISVIHNWADPSLIVPLPKANNWFALRHRLDQVFTVLYSGNMGRCHDMDTILAAAIALRHEPVRFVFIGAGAKRQICVDHTARAALTNCLFLPYQAKETLPFSLTACDLSLVSLVEGVEGLVAPSKLYGSLAAGRPVAAICEPHSYLRSLLAEGGFGRAFSNGDGAGLANFIRTLVANPVLGQQMGSRGRRYMQQKFTPEQGTHRYFEVVKACLQTPAAVPPPAEVPKATVSRL</sequence>
<dbReference type="SUPFAM" id="SSF53756">
    <property type="entry name" value="UDP-Glycosyltransferase/glycogen phosphorylase"/>
    <property type="match status" value="1"/>
</dbReference>
<evidence type="ECO:0000313" key="3">
    <source>
        <dbReference type="EMBL" id="OKH51086.1"/>
    </source>
</evidence>
<dbReference type="AlphaFoldDB" id="A0A1U7JBI0"/>
<dbReference type="Gene3D" id="3.40.50.2000">
    <property type="entry name" value="Glycogen Phosphorylase B"/>
    <property type="match status" value="2"/>
</dbReference>
<dbReference type="InterPro" id="IPR028098">
    <property type="entry name" value="Glyco_trans_4-like_N"/>
</dbReference>
<evidence type="ECO:0000259" key="2">
    <source>
        <dbReference type="Pfam" id="PF13439"/>
    </source>
</evidence>
<reference evidence="3 4" key="1">
    <citation type="submission" date="2016-11" db="EMBL/GenBank/DDBJ databases">
        <title>Draft Genome Sequences of Nine Cyanobacterial Strains from Diverse Habitats.</title>
        <authorList>
            <person name="Zhu T."/>
            <person name="Hou S."/>
            <person name="Lu X."/>
            <person name="Hess W.R."/>
        </authorList>
    </citation>
    <scope>NUCLEOTIDE SEQUENCE [LARGE SCALE GENOMIC DNA]</scope>
    <source>
        <strain evidence="3 4">NIES-30</strain>
    </source>
</reference>
<dbReference type="CDD" id="cd03794">
    <property type="entry name" value="GT4_WbuB-like"/>
    <property type="match status" value="1"/>
</dbReference>
<dbReference type="EMBL" id="MRCG01000001">
    <property type="protein sequence ID" value="OKH51086.1"/>
    <property type="molecule type" value="Genomic_DNA"/>
</dbReference>
<dbReference type="STRING" id="549789.NIES30_03185"/>
<dbReference type="Pfam" id="PF13692">
    <property type="entry name" value="Glyco_trans_1_4"/>
    <property type="match status" value="1"/>
</dbReference>
<dbReference type="Proteomes" id="UP000185557">
    <property type="component" value="Unassembled WGS sequence"/>
</dbReference>
<proteinExistence type="predicted"/>
<protein>
    <submittedName>
        <fullName evidence="3">Glycosyltransferase WbuB</fullName>
    </submittedName>
</protein>
<comment type="caution">
    <text evidence="3">The sequence shown here is derived from an EMBL/GenBank/DDBJ whole genome shotgun (WGS) entry which is preliminary data.</text>
</comment>
<dbReference type="RefSeq" id="WP_073606897.1">
    <property type="nucleotide sequence ID" value="NZ_MRCG01000001.1"/>
</dbReference>